<protein>
    <submittedName>
        <fullName evidence="6">LysR family transcriptional regulator</fullName>
    </submittedName>
</protein>
<dbReference type="Proteomes" id="UP000712157">
    <property type="component" value="Unassembled WGS sequence"/>
</dbReference>
<dbReference type="Gene3D" id="1.10.10.10">
    <property type="entry name" value="Winged helix-like DNA-binding domain superfamily/Winged helix DNA-binding domain"/>
    <property type="match status" value="1"/>
</dbReference>
<comment type="caution">
    <text evidence="6">The sequence shown here is derived from an EMBL/GenBank/DDBJ whole genome shotgun (WGS) entry which is preliminary data.</text>
</comment>
<dbReference type="Pfam" id="PF03466">
    <property type="entry name" value="LysR_substrate"/>
    <property type="match status" value="1"/>
</dbReference>
<dbReference type="GO" id="GO:0000976">
    <property type="term" value="F:transcription cis-regulatory region binding"/>
    <property type="evidence" value="ECO:0007669"/>
    <property type="project" value="TreeGrafter"/>
</dbReference>
<organism evidence="6 7">
    <name type="scientific">Diplocloster agilis</name>
    <dbReference type="NCBI Taxonomy" id="2850323"/>
    <lineage>
        <taxon>Bacteria</taxon>
        <taxon>Bacillati</taxon>
        <taxon>Bacillota</taxon>
        <taxon>Clostridia</taxon>
        <taxon>Lachnospirales</taxon>
        <taxon>Lachnospiraceae</taxon>
        <taxon>Diplocloster</taxon>
    </lineage>
</organism>
<comment type="similarity">
    <text evidence="1">Belongs to the LysR transcriptional regulatory family.</text>
</comment>
<evidence type="ECO:0000256" key="4">
    <source>
        <dbReference type="ARBA" id="ARBA00023163"/>
    </source>
</evidence>
<name>A0A949K8R4_9FIRM</name>
<dbReference type="Pfam" id="PF00126">
    <property type="entry name" value="HTH_1"/>
    <property type="match status" value="1"/>
</dbReference>
<dbReference type="PANTHER" id="PTHR30126:SF64">
    <property type="entry name" value="HTH-TYPE TRANSCRIPTIONAL REGULATOR CITR"/>
    <property type="match status" value="1"/>
</dbReference>
<dbReference type="InterPro" id="IPR005119">
    <property type="entry name" value="LysR_subst-bd"/>
</dbReference>
<dbReference type="SUPFAM" id="SSF46785">
    <property type="entry name" value="Winged helix' DNA-binding domain"/>
    <property type="match status" value="1"/>
</dbReference>
<dbReference type="EMBL" id="JAHQCW010000054">
    <property type="protein sequence ID" value="MBU9739258.1"/>
    <property type="molecule type" value="Genomic_DNA"/>
</dbReference>
<reference evidence="6" key="1">
    <citation type="submission" date="2021-06" db="EMBL/GenBank/DDBJ databases">
        <title>Description of novel taxa of the family Lachnospiraceae.</title>
        <authorList>
            <person name="Chaplin A.V."/>
            <person name="Sokolova S.R."/>
            <person name="Pikina A.P."/>
            <person name="Korzhanova M."/>
            <person name="Belova V."/>
            <person name="Korostin D."/>
            <person name="Efimov B.A."/>
        </authorList>
    </citation>
    <scope>NUCLEOTIDE SEQUENCE</scope>
    <source>
        <strain evidence="6">ASD5720</strain>
    </source>
</reference>
<dbReference type="FunFam" id="1.10.10.10:FF:000001">
    <property type="entry name" value="LysR family transcriptional regulator"/>
    <property type="match status" value="1"/>
</dbReference>
<dbReference type="AlphaFoldDB" id="A0A949K8R4"/>
<dbReference type="CDD" id="cd05466">
    <property type="entry name" value="PBP2_LTTR_substrate"/>
    <property type="match status" value="1"/>
</dbReference>
<dbReference type="InterPro" id="IPR000847">
    <property type="entry name" value="LysR_HTH_N"/>
</dbReference>
<evidence type="ECO:0000313" key="7">
    <source>
        <dbReference type="Proteomes" id="UP000712157"/>
    </source>
</evidence>
<evidence type="ECO:0000256" key="2">
    <source>
        <dbReference type="ARBA" id="ARBA00023015"/>
    </source>
</evidence>
<evidence type="ECO:0000256" key="3">
    <source>
        <dbReference type="ARBA" id="ARBA00023125"/>
    </source>
</evidence>
<gene>
    <name evidence="6" type="ORF">KTH89_22255</name>
</gene>
<dbReference type="PROSITE" id="PS50931">
    <property type="entry name" value="HTH_LYSR"/>
    <property type="match status" value="1"/>
</dbReference>
<sequence>MDQSLSSYKTFYTVASTGNISKAAKELYISQPAISKSIRKLEDSLGVVLFNRSSRGVTLTEEGQLLYQHVRSAFDTLSDAEDQLKLAGTLGIGQLRIGVSTTLCKYVLLPYLQQFILLYPHIKISITCQSTNQTLRLLEENRIDVGLIGKPDNIKPLHFYPIGEIEDIFVATASYMDNLKLRSGNSGPNILEAATFMLLDKENMTRQYIDDYLLENKIQVHNLLEVTTLDLLIEFAKIGLGIACVIREFVHPELEAKKLIQIPLGIPIHKREIGFAYMKNRHCSQSMEHFIHYYQSPDSSCFSISE</sequence>
<proteinExistence type="inferred from homology"/>
<dbReference type="PANTHER" id="PTHR30126">
    <property type="entry name" value="HTH-TYPE TRANSCRIPTIONAL REGULATOR"/>
    <property type="match status" value="1"/>
</dbReference>
<keyword evidence="2" id="KW-0805">Transcription regulation</keyword>
<dbReference type="PRINTS" id="PR00039">
    <property type="entry name" value="HTHLYSR"/>
</dbReference>
<evidence type="ECO:0000313" key="6">
    <source>
        <dbReference type="EMBL" id="MBU9739258.1"/>
    </source>
</evidence>
<keyword evidence="3" id="KW-0238">DNA-binding</keyword>
<dbReference type="InterPro" id="IPR036390">
    <property type="entry name" value="WH_DNA-bd_sf"/>
</dbReference>
<dbReference type="InterPro" id="IPR036388">
    <property type="entry name" value="WH-like_DNA-bd_sf"/>
</dbReference>
<evidence type="ECO:0000256" key="1">
    <source>
        <dbReference type="ARBA" id="ARBA00009437"/>
    </source>
</evidence>
<evidence type="ECO:0000259" key="5">
    <source>
        <dbReference type="PROSITE" id="PS50931"/>
    </source>
</evidence>
<dbReference type="RefSeq" id="WP_238723150.1">
    <property type="nucleotide sequence ID" value="NZ_JAHQCW010000054.1"/>
</dbReference>
<feature type="domain" description="HTH lysR-type" evidence="5">
    <location>
        <begin position="9"/>
        <end position="60"/>
    </location>
</feature>
<dbReference type="GO" id="GO:0003700">
    <property type="term" value="F:DNA-binding transcription factor activity"/>
    <property type="evidence" value="ECO:0007669"/>
    <property type="project" value="InterPro"/>
</dbReference>
<keyword evidence="4" id="KW-0804">Transcription</keyword>
<dbReference type="Gene3D" id="3.40.190.290">
    <property type="match status" value="1"/>
</dbReference>
<accession>A0A949K8R4</accession>
<dbReference type="SUPFAM" id="SSF53850">
    <property type="entry name" value="Periplasmic binding protein-like II"/>
    <property type="match status" value="1"/>
</dbReference>
<keyword evidence="7" id="KW-1185">Reference proteome</keyword>